<name>A0A8J6XE75_9CYAN</name>
<feature type="non-terminal residue" evidence="3">
    <location>
        <position position="367"/>
    </location>
</feature>
<comment type="caution">
    <text evidence="3">The sequence shown here is derived from an EMBL/GenBank/DDBJ whole genome shotgun (WGS) entry which is preliminary data.</text>
</comment>
<dbReference type="SMART" id="SM00912">
    <property type="entry name" value="Haemagg_act"/>
    <property type="match status" value="1"/>
</dbReference>
<evidence type="ECO:0000313" key="4">
    <source>
        <dbReference type="Proteomes" id="UP000629098"/>
    </source>
</evidence>
<reference evidence="3" key="1">
    <citation type="submission" date="2020-09" db="EMBL/GenBank/DDBJ databases">
        <title>Iningainema tapete sp. nov. (Scytonemataceae, Cyanobacteria) from greenhouses in central Florida (USA) produces two types of nodularin with biosynthetic potential for microcystin-LR and anabaenopeptins.</title>
        <authorList>
            <person name="Berthold D.E."/>
            <person name="Lefler F.W."/>
            <person name="Huang I.-S."/>
            <person name="Abdulla H."/>
            <person name="Zimba P.V."/>
            <person name="Laughinghouse H.D. IV."/>
        </authorList>
    </citation>
    <scope>NUCLEOTIDE SEQUENCE</scope>
    <source>
        <strain evidence="3">BLCCT55</strain>
    </source>
</reference>
<dbReference type="EMBL" id="JACXAE010000007">
    <property type="protein sequence ID" value="MBD2770651.1"/>
    <property type="molecule type" value="Genomic_DNA"/>
</dbReference>
<dbReference type="Proteomes" id="UP000629098">
    <property type="component" value="Unassembled WGS sequence"/>
</dbReference>
<feature type="signal peptide" evidence="1">
    <location>
        <begin position="1"/>
        <end position="24"/>
    </location>
</feature>
<feature type="domain" description="Filamentous haemagglutinin FhaB/tRNA nuclease CdiA-like TPS" evidence="2">
    <location>
        <begin position="29"/>
        <end position="140"/>
    </location>
</feature>
<dbReference type="RefSeq" id="WP_190824950.1">
    <property type="nucleotide sequence ID" value="NZ_CAWPPI010000007.1"/>
</dbReference>
<sequence length="367" mass="37073">MSGISTRWFLGIAMYAFSANCANAQITPDGTLPNNSIVTPDGSTLNITGGTQAGGNLFHSFSEFSVPTGGTAIFNNAADIQNIISRVTGGSVSNIDGIIKASGTANLFLINPSGIIFGQNASLNIGGSFVASTASSLNFADGTIFSATTPQTTPLLTISVPIGLQFGAIPKEIQLKDANLLNDPLGITRALIGGNVVLDKSGLRARGGRVELGGLAQAGTVNLAMNNNDISLNFPPNTARADVSLINGSVVNVRSVGGGSIVINANNLKMSEGSQLRAGISGTGTASSQAGDIKIDTTGTITLDGAYSFISNAVLERSVGNGGNVDIKAGALSVTNGGQIYAGTYGRGDAGNVSINVRDRASFDGVG</sequence>
<evidence type="ECO:0000256" key="1">
    <source>
        <dbReference type="SAM" id="SignalP"/>
    </source>
</evidence>
<keyword evidence="1" id="KW-0732">Signal</keyword>
<proteinExistence type="predicted"/>
<gene>
    <name evidence="3" type="ORF">ICL16_00550</name>
</gene>
<dbReference type="InterPro" id="IPR012334">
    <property type="entry name" value="Pectin_lyas_fold"/>
</dbReference>
<dbReference type="SUPFAM" id="SSF51126">
    <property type="entry name" value="Pectin lyase-like"/>
    <property type="match status" value="1"/>
</dbReference>
<dbReference type="InterPro" id="IPR008638">
    <property type="entry name" value="FhaB/CdiA-like_TPS"/>
</dbReference>
<dbReference type="InterPro" id="IPR011050">
    <property type="entry name" value="Pectin_lyase_fold/virulence"/>
</dbReference>
<evidence type="ECO:0000259" key="2">
    <source>
        <dbReference type="SMART" id="SM00912"/>
    </source>
</evidence>
<dbReference type="NCBIfam" id="TIGR01901">
    <property type="entry name" value="adhes_NPXG"/>
    <property type="match status" value="1"/>
</dbReference>
<protein>
    <submittedName>
        <fullName evidence="3">Filamentous hemagglutinin N-terminal domain-containing protein</fullName>
    </submittedName>
</protein>
<keyword evidence="4" id="KW-1185">Reference proteome</keyword>
<accession>A0A8J6XE75</accession>
<dbReference type="Pfam" id="PF05860">
    <property type="entry name" value="TPS"/>
    <property type="match status" value="1"/>
</dbReference>
<dbReference type="Gene3D" id="2.160.20.10">
    <property type="entry name" value="Single-stranded right-handed beta-helix, Pectin lyase-like"/>
    <property type="match status" value="1"/>
</dbReference>
<evidence type="ECO:0000313" key="3">
    <source>
        <dbReference type="EMBL" id="MBD2770651.1"/>
    </source>
</evidence>
<dbReference type="AlphaFoldDB" id="A0A8J6XE75"/>
<organism evidence="3 4">
    <name type="scientific">Iningainema tapete BLCC-T55</name>
    <dbReference type="NCBI Taxonomy" id="2748662"/>
    <lineage>
        <taxon>Bacteria</taxon>
        <taxon>Bacillati</taxon>
        <taxon>Cyanobacteriota</taxon>
        <taxon>Cyanophyceae</taxon>
        <taxon>Nostocales</taxon>
        <taxon>Scytonemataceae</taxon>
        <taxon>Iningainema tapete</taxon>
    </lineage>
</organism>
<feature type="chain" id="PRO_5035168953" evidence="1">
    <location>
        <begin position="25"/>
        <end position="367"/>
    </location>
</feature>